<reference evidence="2 3" key="1">
    <citation type="submission" date="2019-07" db="EMBL/GenBank/DDBJ databases">
        <title>Genomic Encyclopedia of Type Strains, Phase III (KMG-III): the genomes of soil and plant-associated and newly described type strains.</title>
        <authorList>
            <person name="Whitman W."/>
        </authorList>
    </citation>
    <scope>NUCLEOTIDE SEQUENCE [LARGE SCALE GENOMIC DNA]</scope>
    <source>
        <strain evidence="2 3">BL24</strain>
    </source>
</reference>
<accession>A0A5S5BVS4</accession>
<dbReference type="AlphaFoldDB" id="A0A5S5BVS4"/>
<dbReference type="Proteomes" id="UP000323257">
    <property type="component" value="Unassembled WGS sequence"/>
</dbReference>
<gene>
    <name evidence="2" type="ORF">BCM02_11332</name>
</gene>
<dbReference type="RefSeq" id="WP_148932708.1">
    <property type="nucleotide sequence ID" value="NZ_VNHS01000013.1"/>
</dbReference>
<evidence type="ECO:0000313" key="3">
    <source>
        <dbReference type="Proteomes" id="UP000323257"/>
    </source>
</evidence>
<evidence type="ECO:0000256" key="1">
    <source>
        <dbReference type="SAM" id="Phobius"/>
    </source>
</evidence>
<sequence>MKRTIIIGALAPLAVPAFVHLTLEGISRYVNETPPAIDEASLELAPVELLDHHEGTVSMFWYSFGLTEYVSLGTATLAVYILAVAIRIWLLRRSARKD</sequence>
<name>A0A5S5BVS4_9BACL</name>
<keyword evidence="1" id="KW-0472">Membrane</keyword>
<keyword evidence="1" id="KW-0812">Transmembrane</keyword>
<evidence type="ECO:0000313" key="2">
    <source>
        <dbReference type="EMBL" id="TYP69703.1"/>
    </source>
</evidence>
<proteinExistence type="predicted"/>
<organism evidence="2 3">
    <name type="scientific">Paenibacillus methanolicus</name>
    <dbReference type="NCBI Taxonomy" id="582686"/>
    <lineage>
        <taxon>Bacteria</taxon>
        <taxon>Bacillati</taxon>
        <taxon>Bacillota</taxon>
        <taxon>Bacilli</taxon>
        <taxon>Bacillales</taxon>
        <taxon>Paenibacillaceae</taxon>
        <taxon>Paenibacillus</taxon>
    </lineage>
</organism>
<keyword evidence="1" id="KW-1133">Transmembrane helix</keyword>
<keyword evidence="3" id="KW-1185">Reference proteome</keyword>
<protein>
    <submittedName>
        <fullName evidence="2">Uncharacterized protein</fullName>
    </submittedName>
</protein>
<feature type="transmembrane region" description="Helical" evidence="1">
    <location>
        <begin position="69"/>
        <end position="90"/>
    </location>
</feature>
<comment type="caution">
    <text evidence="2">The sequence shown here is derived from an EMBL/GenBank/DDBJ whole genome shotgun (WGS) entry which is preliminary data.</text>
</comment>
<dbReference type="EMBL" id="VNHS01000013">
    <property type="protein sequence ID" value="TYP69703.1"/>
    <property type="molecule type" value="Genomic_DNA"/>
</dbReference>